<keyword evidence="2 8" id="KW-0963">Cytoplasm</keyword>
<evidence type="ECO:0000256" key="2">
    <source>
        <dbReference type="ARBA" id="ARBA00022490"/>
    </source>
</evidence>
<dbReference type="CDD" id="cd02022">
    <property type="entry name" value="DPCK"/>
    <property type="match status" value="1"/>
</dbReference>
<keyword evidence="7 8" id="KW-0173">Coenzyme A biosynthesis</keyword>
<keyword evidence="6 8" id="KW-0067">ATP-binding</keyword>
<proteinExistence type="inferred from homology"/>
<protein>
    <recommendedName>
        <fullName evidence="8 9">Dephospho-CoA kinase</fullName>
        <ecNumber evidence="8 9">2.7.1.24</ecNumber>
    </recommendedName>
    <alternativeName>
        <fullName evidence="8">Dephosphocoenzyme A kinase</fullName>
    </alternativeName>
</protein>
<evidence type="ECO:0000256" key="7">
    <source>
        <dbReference type="ARBA" id="ARBA00022993"/>
    </source>
</evidence>
<comment type="subcellular location">
    <subcellularLocation>
        <location evidence="8">Cytoplasm</location>
    </subcellularLocation>
</comment>
<keyword evidence="4 8" id="KW-0547">Nucleotide-binding</keyword>
<dbReference type="HAMAP" id="MF_00376">
    <property type="entry name" value="Dephospho_CoA_kinase"/>
    <property type="match status" value="1"/>
</dbReference>
<dbReference type="GO" id="GO:0005524">
    <property type="term" value="F:ATP binding"/>
    <property type="evidence" value="ECO:0007669"/>
    <property type="project" value="UniProtKB-UniRule"/>
</dbReference>
<keyword evidence="3 8" id="KW-0808">Transferase</keyword>
<evidence type="ECO:0000256" key="8">
    <source>
        <dbReference type="HAMAP-Rule" id="MF_00376"/>
    </source>
</evidence>
<dbReference type="Gene3D" id="3.40.50.300">
    <property type="entry name" value="P-loop containing nucleotide triphosphate hydrolases"/>
    <property type="match status" value="1"/>
</dbReference>
<evidence type="ECO:0000256" key="6">
    <source>
        <dbReference type="ARBA" id="ARBA00022840"/>
    </source>
</evidence>
<dbReference type="PANTHER" id="PTHR10695:SF46">
    <property type="entry name" value="BIFUNCTIONAL COENZYME A SYNTHASE-RELATED"/>
    <property type="match status" value="1"/>
</dbReference>
<dbReference type="EMBL" id="CP159510">
    <property type="protein sequence ID" value="XCJ16700.1"/>
    <property type="molecule type" value="Genomic_DNA"/>
</dbReference>
<keyword evidence="5 8" id="KW-0418">Kinase</keyword>
<dbReference type="PROSITE" id="PS51219">
    <property type="entry name" value="DPCK"/>
    <property type="match status" value="1"/>
</dbReference>
<dbReference type="RefSeq" id="WP_353948116.1">
    <property type="nucleotide sequence ID" value="NZ_CP159510.1"/>
</dbReference>
<evidence type="ECO:0000256" key="3">
    <source>
        <dbReference type="ARBA" id="ARBA00022679"/>
    </source>
</evidence>
<accession>A0AAU8IFC1</accession>
<dbReference type="Pfam" id="PF01121">
    <property type="entry name" value="CoaE"/>
    <property type="match status" value="1"/>
</dbReference>
<reference evidence="10" key="1">
    <citation type="submission" date="2024-06" db="EMBL/GenBank/DDBJ databases">
        <authorList>
            <person name="Fan A."/>
            <person name="Zhang F.Y."/>
            <person name="Zhang L."/>
        </authorList>
    </citation>
    <scope>NUCLEOTIDE SEQUENCE</scope>
    <source>
        <strain evidence="10">Y61</strain>
    </source>
</reference>
<evidence type="ECO:0000256" key="1">
    <source>
        <dbReference type="ARBA" id="ARBA00009018"/>
    </source>
</evidence>
<comment type="similarity">
    <text evidence="1 8">Belongs to the CoaE family.</text>
</comment>
<sequence length="206" mass="23190">MIIIGLTGGIASGKSTLSAWLNRHHYPLIDADRISREVVEPGSGALKQIADAFGPHILHKDGSLDRQALGRIIFTDKEKRRRLNEMLHPLIRARMRKEISTFRKLGAPVVFLDVPLLFEGGLDHWADKTIVVTVNRENQLHRLMTRNGLSRSQAETRIAAQMSLKEKERKASAVIDNNGSIRQTEEQMAALLKLWGISCCPDNRRI</sequence>
<evidence type="ECO:0000256" key="4">
    <source>
        <dbReference type="ARBA" id="ARBA00022741"/>
    </source>
</evidence>
<feature type="binding site" evidence="8">
    <location>
        <begin position="11"/>
        <end position="16"/>
    </location>
    <ligand>
        <name>ATP</name>
        <dbReference type="ChEBI" id="CHEBI:30616"/>
    </ligand>
</feature>
<evidence type="ECO:0000313" key="10">
    <source>
        <dbReference type="EMBL" id="XCJ16700.1"/>
    </source>
</evidence>
<organism evidence="10">
    <name type="scientific">Sporolactobacillus sp. Y61</name>
    <dbReference type="NCBI Taxonomy" id="3160863"/>
    <lineage>
        <taxon>Bacteria</taxon>
        <taxon>Bacillati</taxon>
        <taxon>Bacillota</taxon>
        <taxon>Bacilli</taxon>
        <taxon>Bacillales</taxon>
        <taxon>Sporolactobacillaceae</taxon>
        <taxon>Sporolactobacillus</taxon>
    </lineage>
</organism>
<gene>
    <name evidence="8 10" type="primary">coaE</name>
    <name evidence="10" type="ORF">ABNN70_13790</name>
</gene>
<comment type="catalytic activity">
    <reaction evidence="8">
        <text>3'-dephospho-CoA + ATP = ADP + CoA + H(+)</text>
        <dbReference type="Rhea" id="RHEA:18245"/>
        <dbReference type="ChEBI" id="CHEBI:15378"/>
        <dbReference type="ChEBI" id="CHEBI:30616"/>
        <dbReference type="ChEBI" id="CHEBI:57287"/>
        <dbReference type="ChEBI" id="CHEBI:57328"/>
        <dbReference type="ChEBI" id="CHEBI:456216"/>
        <dbReference type="EC" id="2.7.1.24"/>
    </reaction>
</comment>
<dbReference type="SUPFAM" id="SSF52540">
    <property type="entry name" value="P-loop containing nucleoside triphosphate hydrolases"/>
    <property type="match status" value="1"/>
</dbReference>
<dbReference type="InterPro" id="IPR001977">
    <property type="entry name" value="Depp_CoAkinase"/>
</dbReference>
<dbReference type="GO" id="GO:0015937">
    <property type="term" value="P:coenzyme A biosynthetic process"/>
    <property type="evidence" value="ECO:0007669"/>
    <property type="project" value="UniProtKB-UniRule"/>
</dbReference>
<dbReference type="NCBIfam" id="TIGR00152">
    <property type="entry name" value="dephospho-CoA kinase"/>
    <property type="match status" value="1"/>
</dbReference>
<dbReference type="GO" id="GO:0005737">
    <property type="term" value="C:cytoplasm"/>
    <property type="evidence" value="ECO:0007669"/>
    <property type="project" value="UniProtKB-SubCell"/>
</dbReference>
<evidence type="ECO:0000256" key="9">
    <source>
        <dbReference type="NCBIfam" id="TIGR00152"/>
    </source>
</evidence>
<dbReference type="AlphaFoldDB" id="A0AAU8IFC1"/>
<dbReference type="GO" id="GO:0004140">
    <property type="term" value="F:dephospho-CoA kinase activity"/>
    <property type="evidence" value="ECO:0007669"/>
    <property type="project" value="UniProtKB-UniRule"/>
</dbReference>
<dbReference type="FunFam" id="3.40.50.300:FF:000991">
    <property type="entry name" value="Dephospho-CoA kinase"/>
    <property type="match status" value="1"/>
</dbReference>
<dbReference type="InterPro" id="IPR027417">
    <property type="entry name" value="P-loop_NTPase"/>
</dbReference>
<dbReference type="EC" id="2.7.1.24" evidence="8 9"/>
<comment type="pathway">
    <text evidence="8">Cofactor biosynthesis; coenzyme A biosynthesis; CoA from (R)-pantothenate: step 5/5.</text>
</comment>
<name>A0AAU8IFC1_9BACL</name>
<comment type="function">
    <text evidence="8">Catalyzes the phosphorylation of the 3'-hydroxyl group of dephosphocoenzyme A to form coenzyme A.</text>
</comment>
<evidence type="ECO:0000256" key="5">
    <source>
        <dbReference type="ARBA" id="ARBA00022777"/>
    </source>
</evidence>
<dbReference type="PANTHER" id="PTHR10695">
    <property type="entry name" value="DEPHOSPHO-COA KINASE-RELATED"/>
    <property type="match status" value="1"/>
</dbReference>